<reference evidence="2 5" key="2">
    <citation type="submission" date="2020-08" db="EMBL/GenBank/DDBJ databases">
        <title>Genomic Encyclopedia of Type Strains, Phase IV (KMG-V): Genome sequencing to study the core and pangenomes of soil and plant-associated prokaryotes.</title>
        <authorList>
            <person name="Whitman W."/>
        </authorList>
    </citation>
    <scope>NUCLEOTIDE SEQUENCE [LARGE SCALE GENOMIC DNA]</scope>
    <source>
        <strain evidence="2 5">SEMIA 4059</strain>
    </source>
</reference>
<dbReference type="EMBL" id="JAADZA010000004">
    <property type="protein sequence ID" value="NEV10389.1"/>
    <property type="molecule type" value="Genomic_DNA"/>
</dbReference>
<dbReference type="Proteomes" id="UP000526625">
    <property type="component" value="Unassembled WGS sequence"/>
</dbReference>
<feature type="chain" id="PRO_5026714281" evidence="1">
    <location>
        <begin position="24"/>
        <end position="140"/>
    </location>
</feature>
<dbReference type="RefSeq" id="WP_015341617.1">
    <property type="nucleotide sequence ID" value="NZ_JAADZA010000004.1"/>
</dbReference>
<evidence type="ECO:0000313" key="4">
    <source>
        <dbReference type="Proteomes" id="UP000471190"/>
    </source>
</evidence>
<dbReference type="EMBL" id="JACHBF010000004">
    <property type="protein sequence ID" value="MBB6491564.1"/>
    <property type="molecule type" value="Genomic_DNA"/>
</dbReference>
<evidence type="ECO:0000313" key="3">
    <source>
        <dbReference type="EMBL" id="NEV10389.1"/>
    </source>
</evidence>
<proteinExistence type="predicted"/>
<evidence type="ECO:0000313" key="5">
    <source>
        <dbReference type="Proteomes" id="UP000526625"/>
    </source>
</evidence>
<dbReference type="Proteomes" id="UP000471190">
    <property type="component" value="Unassembled WGS sequence"/>
</dbReference>
<keyword evidence="1" id="KW-0732">Signal</keyword>
<accession>A0A6P1BZY6</accession>
<organism evidence="3 4">
    <name type="scientific">Rhizobium tropici</name>
    <dbReference type="NCBI Taxonomy" id="398"/>
    <lineage>
        <taxon>Bacteria</taxon>
        <taxon>Pseudomonadati</taxon>
        <taxon>Pseudomonadota</taxon>
        <taxon>Alphaproteobacteria</taxon>
        <taxon>Hyphomicrobiales</taxon>
        <taxon>Rhizobiaceae</taxon>
        <taxon>Rhizobium/Agrobacterium group</taxon>
        <taxon>Rhizobium</taxon>
    </lineage>
</organism>
<evidence type="ECO:0000256" key="1">
    <source>
        <dbReference type="SAM" id="SignalP"/>
    </source>
</evidence>
<sequence>MLYIPKLLFFISTILLLSQQARSEEGTFSGQWEQTYSNAGSCEKCLIGIVRHGTLLSISANNGWMATAETSRSGNAAYAAGNGRWHARVGAYSRGAFDILLAIRDEKLMMVMLVEKPNGSKQAIKAIFRKRKPETRPDKA</sequence>
<comment type="caution">
    <text evidence="3">The sequence shown here is derived from an EMBL/GenBank/DDBJ whole genome shotgun (WGS) entry which is preliminary data.</text>
</comment>
<feature type="signal peptide" evidence="1">
    <location>
        <begin position="1"/>
        <end position="23"/>
    </location>
</feature>
<gene>
    <name evidence="2" type="ORF">GGD45_001961</name>
    <name evidence="3" type="ORF">GXW80_05240</name>
</gene>
<protein>
    <submittedName>
        <fullName evidence="3">Uncharacterized protein</fullName>
    </submittedName>
</protein>
<keyword evidence="5" id="KW-1185">Reference proteome</keyword>
<dbReference type="AlphaFoldDB" id="A0A6P1BZY6"/>
<name>A0A6P1BZY6_RHITR</name>
<evidence type="ECO:0000313" key="2">
    <source>
        <dbReference type="EMBL" id="MBB6491564.1"/>
    </source>
</evidence>
<reference evidence="3 4" key="1">
    <citation type="submission" date="2020-02" db="EMBL/GenBank/DDBJ databases">
        <title>Draft genome sequence of Rhizobium tropici.</title>
        <authorList>
            <person name="Khayi S."/>
            <person name="Jemo M."/>
        </authorList>
    </citation>
    <scope>NUCLEOTIDE SEQUENCE [LARGE SCALE GENOMIC DNA]</scope>
    <source>
        <strain evidence="3 4">A12</strain>
    </source>
</reference>